<organism evidence="1 2">
    <name type="scientific">Alternaria alternata</name>
    <name type="common">Alternaria rot fungus</name>
    <name type="synonym">Torula alternata</name>
    <dbReference type="NCBI Taxonomy" id="5599"/>
    <lineage>
        <taxon>Eukaryota</taxon>
        <taxon>Fungi</taxon>
        <taxon>Dikarya</taxon>
        <taxon>Ascomycota</taxon>
        <taxon>Pezizomycotina</taxon>
        <taxon>Dothideomycetes</taxon>
        <taxon>Pleosporomycetidae</taxon>
        <taxon>Pleosporales</taxon>
        <taxon>Pleosporineae</taxon>
        <taxon>Pleosporaceae</taxon>
        <taxon>Alternaria</taxon>
        <taxon>Alternaria sect. Alternaria</taxon>
        <taxon>Alternaria alternata complex</taxon>
    </lineage>
</organism>
<evidence type="ECO:0000313" key="1">
    <source>
        <dbReference type="EMBL" id="RYN65000.1"/>
    </source>
</evidence>
<dbReference type="EMBL" id="PDXD01000068">
    <property type="protein sequence ID" value="RYN65000.1"/>
    <property type="molecule type" value="Genomic_DNA"/>
</dbReference>
<name>A0A4Q4MZT7_ALTAL</name>
<sequence length="73" mass="8727">MRWITLESIPFKKLQNPYFRMIFSSIHPLMQKSIIPSEKAARQWVCTEFALHKEEVREILKNAASRIYLSFDL</sequence>
<protein>
    <submittedName>
        <fullName evidence="1">Uncharacterized protein</fullName>
    </submittedName>
</protein>
<dbReference type="Proteomes" id="UP000291422">
    <property type="component" value="Unassembled WGS sequence"/>
</dbReference>
<reference evidence="2" key="1">
    <citation type="journal article" date="2019" name="bioRxiv">
        <title>Genomics, evolutionary history and diagnostics of the Alternaria alternata species group including apple and Asian pear pathotypes.</title>
        <authorList>
            <person name="Armitage A.D."/>
            <person name="Cockerton H.M."/>
            <person name="Sreenivasaprasad S."/>
            <person name="Woodhall J.W."/>
            <person name="Lane C.R."/>
            <person name="Harrison R.J."/>
            <person name="Clarkson J.P."/>
        </authorList>
    </citation>
    <scope>NUCLEOTIDE SEQUENCE [LARGE SCALE GENOMIC DNA]</scope>
    <source>
        <strain evidence="2">FERA 1177</strain>
    </source>
</reference>
<comment type="caution">
    <text evidence="1">The sequence shown here is derived from an EMBL/GenBank/DDBJ whole genome shotgun (WGS) entry which is preliminary data.</text>
</comment>
<accession>A0A4Q4MZT7</accession>
<dbReference type="AlphaFoldDB" id="A0A4Q4MZT7"/>
<proteinExistence type="predicted"/>
<evidence type="ECO:0000313" key="2">
    <source>
        <dbReference type="Proteomes" id="UP000291422"/>
    </source>
</evidence>
<gene>
    <name evidence="1" type="ORF">AA0117_g12281</name>
</gene>